<gene>
    <name evidence="9" type="ORF">DSM106044_05359</name>
</gene>
<dbReference type="Pfam" id="PF07691">
    <property type="entry name" value="PA14"/>
    <property type="match status" value="4"/>
</dbReference>
<sequence length="1767" mass="196651" precursor="true">MKRKKGLARGISFMLSMAMVLNIIVMPVSASEQNAAAQVPASEQLMEMNTEQAVNNETETVVETEIKTEVSSVQVTPSEKEDTDAVIETGQANSERQPETVADEKTVKALEEMEPGLFGEIFNTEGYRGGPIELFNFDNKTGEQVFSSLSGQNLRPVFDKYNGNKGDEQFATARFTGKLNVEKAGDYTFYGWGDDGFRIWIDGKLVIDFWVQEWEKEQTSKKVSLNEGLHDVKIEYLQGWGGAVMKLSWESVNANIAKEVIPEKAFYHAKTPADAGLTAQIYKVNGMPSSITSFGFSGEPVNQILKNLDGEDGLKEAIQLSNGNSEYAAAIIHGYITPQESGDYEFVLSGDDAFRFWMNDELMLNSWKLHSDQTKVSQPVHMEKGFLYKIRINYAQADGDAYLNLSWKKDGGETQVIPAECYRQAAKPIQGENAAEDQHGLLAEVYGDIFLEEKKGEAVAPLLDKSLSVKKMLSQYTGSDEYGSFRFTGQLEVEEEGDYTFYMIGDDGFRLWVNDELVIDFWESKWDKQQESQPLHLNAGRNDIRIEYFQGFGGAYILWEWLKPGAEEKEVVPTENLYPESTQKGLIGEIYQENGGNQEKLAEVLANEVSSEKFSVNSLVRYYEGNENVPANMEFSGKIKPAVSGTYELVFGASGTYQVYLNDDKIISQNAGSGYKETQSKKLELEKGIYYNLTIRAEKLNIKEDMNLFWIRDGVKSVIGQDQLYAPEPMWYESVTAREKLYVGLTEAAALRSNTKVGSGEGQIAKAQMDKFAAVVDKIAEDAKDFDVIASVLKEDTEKITDAAAEFKLNIVRAQKGEELTQFNNALYQGQDPFISYHDGYYYFVSSSNDPYHNKMYVSKSKSLLDQGEKVRIFDFNDSKSRIFAPEMFFIDGKWYIYYCADAKEYNWRHMACVMESVTDDPQGDWIDRGVLYTGMEIHNPNEFAQGNDFTVFQYRGQLYACWGSMESGVESPAIARMESPVKITEERSFLPGFGGEGPRAVLNGDHLFMTVSQGSFKTAGYHLGMYIFDTSKDDILNPDNWSYKEGVFEGTKDVYGPARASFFKSADGTEDWMAFHSKVYPANNNAWRQVSIKKFTWNEDGSPNFGRPVSPYEFTALPSGDPGLGLAYQAEDGELSGGAEKGYKGKGFQGTGYGNITDTVGEKITFKVNVSEDGDYFVRARYANGVKAPVSDTDNRGEWEANIPDITPKAGTLNLYVNNAGQKSVTVSFDKTETDWQHWMTVCSRVTLKKGENTISYVKDAENSGNVYIDYVTVQEAHEQPTAQTVKTAAELDALIAEAEGYREEEYSIETWRIFNGALLSAIAANKDAVQAVSNRYLSLEAATKDLSKYVRFHVDKNVSVSGDVKDDMYRIGSDVTVQAKEIAGKTFRKWEVTGLELTEEQKESKEFIFTVPRNRGSMIPVYAENEYYKVTAGENVTMDGASPNGLYQAGTTVKATVGIPQDKEFIGWEVKGITLTESEKAAVTITFVMPENQVVLNAVFKNIVIPEKPKYQLKSGAGISITNAAKDQMYTAGTRIQAAVSVPVGKVFVQWKAAGITLTAEQQKSTVITFLMPAQSVSLEAVFNNQKKKQTITARDFRKVDGDKSFYIRAKASGKGKLSYKSDRTKVVKVDSKGKVTITGTGKAQITITAAGNAAYDPAVRKISVSVAPKKTADVKAVSKKSKSLKLTWKKTKGASGYLISCSTDKKFKKGVKKIVISSGKTTSRTIKNLKGKKTCYVKVRAFKTSGKSRVYGKYSKTVSVRVKK</sequence>
<comment type="caution">
    <text evidence="9">The sequence shown here is derived from an EMBL/GenBank/DDBJ whole genome shotgun (WGS) entry which is preliminary data.</text>
</comment>
<name>A0A4U8Q005_9FIRM</name>
<dbReference type="PANTHER" id="PTHR43817:SF1">
    <property type="entry name" value="HYDROLASE, FAMILY 43, PUTATIVE (AFU_ORTHOLOGUE AFUA_3G01660)-RELATED"/>
    <property type="match status" value="1"/>
</dbReference>
<keyword evidence="3 9" id="KW-0378">Hydrolase</keyword>
<dbReference type="InterPro" id="IPR013783">
    <property type="entry name" value="Ig-like_fold"/>
</dbReference>
<dbReference type="Proteomes" id="UP000306509">
    <property type="component" value="Unassembled WGS sequence"/>
</dbReference>
<dbReference type="SUPFAM" id="SSF75005">
    <property type="entry name" value="Arabinanase/levansucrase/invertase"/>
    <property type="match status" value="1"/>
</dbReference>
<dbReference type="PROSITE" id="PS51175">
    <property type="entry name" value="CBM6"/>
    <property type="match status" value="1"/>
</dbReference>
<evidence type="ECO:0000256" key="4">
    <source>
        <dbReference type="ARBA" id="ARBA00023295"/>
    </source>
</evidence>
<dbReference type="SMART" id="SM00758">
    <property type="entry name" value="PA14"/>
    <property type="match status" value="4"/>
</dbReference>
<dbReference type="InterPro" id="IPR011658">
    <property type="entry name" value="PA14_dom"/>
</dbReference>
<feature type="chain" id="PRO_5020720484" evidence="5">
    <location>
        <begin position="31"/>
        <end position="1767"/>
    </location>
</feature>
<feature type="signal peptide" evidence="5">
    <location>
        <begin position="1"/>
        <end position="30"/>
    </location>
</feature>
<dbReference type="InterPro" id="IPR023296">
    <property type="entry name" value="Glyco_hydro_beta-prop_sf"/>
</dbReference>
<dbReference type="CDD" id="cd18820">
    <property type="entry name" value="GH43_LbAraf43-like"/>
    <property type="match status" value="1"/>
</dbReference>
<dbReference type="InterPro" id="IPR008964">
    <property type="entry name" value="Invasin/intimin_cell_adhesion"/>
</dbReference>
<protein>
    <submittedName>
        <fullName evidence="9">Extracellular exo-alpha-(1-&gt;5)-L-arabinofuranosidase</fullName>
        <ecNumber evidence="9">3.2.1.55</ecNumber>
    </submittedName>
</protein>
<accession>A0A4U8Q005</accession>
<proteinExistence type="inferred from homology"/>
<dbReference type="SUPFAM" id="SSF49785">
    <property type="entry name" value="Galactose-binding domain-like"/>
    <property type="match status" value="1"/>
</dbReference>
<organism evidence="9 10">
    <name type="scientific">Robinsoniella peoriensis</name>
    <dbReference type="NCBI Taxonomy" id="180332"/>
    <lineage>
        <taxon>Bacteria</taxon>
        <taxon>Bacillati</taxon>
        <taxon>Bacillota</taxon>
        <taxon>Clostridia</taxon>
        <taxon>Lachnospirales</taxon>
        <taxon>Lachnospiraceae</taxon>
        <taxon>Robinsoniella</taxon>
    </lineage>
</organism>
<dbReference type="PROSITE" id="PS50853">
    <property type="entry name" value="FN3"/>
    <property type="match status" value="1"/>
</dbReference>
<dbReference type="SUPFAM" id="SSF49373">
    <property type="entry name" value="Invasin/intimin cell-adhesion fragments"/>
    <property type="match status" value="1"/>
</dbReference>
<evidence type="ECO:0000313" key="10">
    <source>
        <dbReference type="Proteomes" id="UP000306509"/>
    </source>
</evidence>
<dbReference type="GO" id="GO:0030246">
    <property type="term" value="F:carbohydrate binding"/>
    <property type="evidence" value="ECO:0007669"/>
    <property type="project" value="InterPro"/>
</dbReference>
<keyword evidence="2 5" id="KW-0732">Signal</keyword>
<evidence type="ECO:0000313" key="9">
    <source>
        <dbReference type="EMBL" id="TLC97991.1"/>
    </source>
</evidence>
<evidence type="ECO:0000259" key="7">
    <source>
        <dbReference type="PROSITE" id="PS51175"/>
    </source>
</evidence>
<dbReference type="RefSeq" id="WP_138004095.1">
    <property type="nucleotide sequence ID" value="NZ_QGQD01000107.1"/>
</dbReference>
<dbReference type="SUPFAM" id="SSF56988">
    <property type="entry name" value="Anthrax protective antigen"/>
    <property type="match status" value="4"/>
</dbReference>
<dbReference type="InterPro" id="IPR006710">
    <property type="entry name" value="Glyco_hydro_43"/>
</dbReference>
<dbReference type="Gene3D" id="2.60.40.1080">
    <property type="match status" value="1"/>
</dbReference>
<dbReference type="Pfam" id="PF18998">
    <property type="entry name" value="Flg_new_2"/>
    <property type="match status" value="3"/>
</dbReference>
<evidence type="ECO:0000256" key="1">
    <source>
        <dbReference type="ARBA" id="ARBA00009865"/>
    </source>
</evidence>
<dbReference type="Gene3D" id="2.60.120.260">
    <property type="entry name" value="Galactose-binding domain-like"/>
    <property type="match status" value="1"/>
</dbReference>
<reference evidence="9 10" key="1">
    <citation type="journal article" date="2019" name="Anaerobe">
        <title>Detection of Robinsoniella peoriensis in multiple bone samples of a trauma patient.</title>
        <authorList>
            <person name="Schrottner P."/>
            <person name="Hartwich K."/>
            <person name="Bunk B."/>
            <person name="Schober I."/>
            <person name="Helbig S."/>
            <person name="Rudolph W.W."/>
            <person name="Gunzer F."/>
        </authorList>
    </citation>
    <scope>NUCLEOTIDE SEQUENCE [LARGE SCALE GENOMIC DNA]</scope>
    <source>
        <strain evidence="9 10">DSM 106044</strain>
    </source>
</reference>
<dbReference type="GO" id="GO:0005975">
    <property type="term" value="P:carbohydrate metabolic process"/>
    <property type="evidence" value="ECO:0007669"/>
    <property type="project" value="InterPro"/>
</dbReference>
<dbReference type="InterPro" id="IPR003961">
    <property type="entry name" value="FN3_dom"/>
</dbReference>
<evidence type="ECO:0000256" key="5">
    <source>
        <dbReference type="SAM" id="SignalP"/>
    </source>
</evidence>
<dbReference type="EC" id="3.2.1.55" evidence="9"/>
<dbReference type="Gene3D" id="2.60.40.10">
    <property type="entry name" value="Immunoglobulins"/>
    <property type="match status" value="1"/>
</dbReference>
<keyword evidence="10" id="KW-1185">Reference proteome</keyword>
<evidence type="ECO:0000256" key="2">
    <source>
        <dbReference type="ARBA" id="ARBA00022729"/>
    </source>
</evidence>
<keyword evidence="4 9" id="KW-0326">Glycosidase</keyword>
<feature type="domain" description="PA14" evidence="8">
    <location>
        <begin position="272"/>
        <end position="421"/>
    </location>
</feature>
<feature type="domain" description="PA14" evidence="8">
    <location>
        <begin position="581"/>
        <end position="729"/>
    </location>
</feature>
<feature type="domain" description="PA14" evidence="8">
    <location>
        <begin position="436"/>
        <end position="576"/>
    </location>
</feature>
<dbReference type="InterPro" id="IPR036116">
    <property type="entry name" value="FN3_sf"/>
</dbReference>
<evidence type="ECO:0000259" key="8">
    <source>
        <dbReference type="PROSITE" id="PS51820"/>
    </source>
</evidence>
<dbReference type="CDD" id="cd04083">
    <property type="entry name" value="CBM35_Lmo2446-like"/>
    <property type="match status" value="1"/>
</dbReference>
<dbReference type="InterPro" id="IPR008979">
    <property type="entry name" value="Galactose-bd-like_sf"/>
</dbReference>
<dbReference type="PANTHER" id="PTHR43817">
    <property type="entry name" value="GLYCOSYL HYDROLASE"/>
    <property type="match status" value="1"/>
</dbReference>
<dbReference type="SUPFAM" id="SSF49265">
    <property type="entry name" value="Fibronectin type III"/>
    <property type="match status" value="1"/>
</dbReference>
<feature type="domain" description="CBM6" evidence="7">
    <location>
        <begin position="1127"/>
        <end position="1276"/>
    </location>
</feature>
<dbReference type="EMBL" id="QGQD01000107">
    <property type="protein sequence ID" value="TLC97991.1"/>
    <property type="molecule type" value="Genomic_DNA"/>
</dbReference>
<feature type="domain" description="PA14" evidence="8">
    <location>
        <begin position="112"/>
        <end position="265"/>
    </location>
</feature>
<evidence type="ECO:0000259" key="6">
    <source>
        <dbReference type="PROSITE" id="PS50853"/>
    </source>
</evidence>
<dbReference type="PROSITE" id="PS51820">
    <property type="entry name" value="PA14"/>
    <property type="match status" value="4"/>
</dbReference>
<dbReference type="STRING" id="180332.GCA_000797495_01718"/>
<comment type="similarity">
    <text evidence="1">Belongs to the glycosyl hydrolase 43 family.</text>
</comment>
<dbReference type="InterPro" id="IPR037524">
    <property type="entry name" value="PA14/GLEYA"/>
</dbReference>
<dbReference type="Gene3D" id="2.115.10.20">
    <property type="entry name" value="Glycosyl hydrolase domain, family 43"/>
    <property type="match status" value="1"/>
</dbReference>
<dbReference type="InterPro" id="IPR005084">
    <property type="entry name" value="CBM6"/>
</dbReference>
<feature type="domain" description="Fibronectin type-III" evidence="6">
    <location>
        <begin position="1670"/>
        <end position="1767"/>
    </location>
</feature>
<dbReference type="Pfam" id="PF04616">
    <property type="entry name" value="Glyco_hydro_43"/>
    <property type="match status" value="1"/>
</dbReference>
<evidence type="ECO:0000256" key="3">
    <source>
        <dbReference type="ARBA" id="ARBA00022801"/>
    </source>
</evidence>
<dbReference type="Gene3D" id="3.90.182.10">
    <property type="entry name" value="Toxin - Anthrax Protective Antigen,domain 1"/>
    <property type="match status" value="4"/>
</dbReference>
<dbReference type="InterPro" id="IPR044060">
    <property type="entry name" value="Bacterial_rp_domain"/>
</dbReference>
<dbReference type="GO" id="GO:0046556">
    <property type="term" value="F:alpha-L-arabinofuranosidase activity"/>
    <property type="evidence" value="ECO:0007669"/>
    <property type="project" value="UniProtKB-EC"/>
</dbReference>